<feature type="compositionally biased region" description="Polar residues" evidence="8">
    <location>
        <begin position="346"/>
        <end position="362"/>
    </location>
</feature>
<dbReference type="GO" id="GO:0032807">
    <property type="term" value="C:DNA ligase IV complex"/>
    <property type="evidence" value="ECO:0007669"/>
    <property type="project" value="TreeGrafter"/>
</dbReference>
<evidence type="ECO:0000256" key="7">
    <source>
        <dbReference type="ARBA" id="ARBA00044529"/>
    </source>
</evidence>
<organism evidence="11 12">
    <name type="scientific">Dactylonectria estremocensis</name>
    <dbReference type="NCBI Taxonomy" id="1079267"/>
    <lineage>
        <taxon>Eukaryota</taxon>
        <taxon>Fungi</taxon>
        <taxon>Dikarya</taxon>
        <taxon>Ascomycota</taxon>
        <taxon>Pezizomycotina</taxon>
        <taxon>Sordariomycetes</taxon>
        <taxon>Hypocreomycetidae</taxon>
        <taxon>Hypocreales</taxon>
        <taxon>Nectriaceae</taxon>
        <taxon>Dactylonectria</taxon>
    </lineage>
</organism>
<evidence type="ECO:0000259" key="10">
    <source>
        <dbReference type="Pfam" id="PF21928"/>
    </source>
</evidence>
<dbReference type="PANTHER" id="PTHR32235">
    <property type="entry name" value="NON-HOMOLOGOUS END-JOINING FACTOR 1"/>
    <property type="match status" value="1"/>
</dbReference>
<dbReference type="AlphaFoldDB" id="A0A9P9JD45"/>
<dbReference type="GO" id="GO:0045027">
    <property type="term" value="F:DNA end binding"/>
    <property type="evidence" value="ECO:0007669"/>
    <property type="project" value="TreeGrafter"/>
</dbReference>
<keyword evidence="2" id="KW-0227">DNA damage</keyword>
<evidence type="ECO:0000256" key="1">
    <source>
        <dbReference type="ARBA" id="ARBA00004123"/>
    </source>
</evidence>
<feature type="region of interest" description="Disordered" evidence="8">
    <location>
        <begin position="269"/>
        <end position="538"/>
    </location>
</feature>
<keyword evidence="5" id="KW-0539">Nucleus</keyword>
<evidence type="ECO:0000256" key="4">
    <source>
        <dbReference type="ARBA" id="ARBA00023204"/>
    </source>
</evidence>
<dbReference type="OrthoDB" id="2155935at2759"/>
<keyword evidence="12" id="KW-1185">Reference proteome</keyword>
<dbReference type="InterPro" id="IPR015381">
    <property type="entry name" value="XLF-like_N"/>
</dbReference>
<keyword evidence="4" id="KW-0234">DNA repair</keyword>
<comment type="similarity">
    <text evidence="6">Belongs to the XRCC4-XLF family. XLF subfamily.</text>
</comment>
<keyword evidence="3" id="KW-0238">DNA-binding</keyword>
<evidence type="ECO:0000256" key="8">
    <source>
        <dbReference type="SAM" id="MobiDB-lite"/>
    </source>
</evidence>
<dbReference type="InterPro" id="IPR053829">
    <property type="entry name" value="XLF-like_CC"/>
</dbReference>
<gene>
    <name evidence="11" type="ORF">B0J13DRAFT_521788</name>
</gene>
<dbReference type="Pfam" id="PF21928">
    <property type="entry name" value="XLF_CC"/>
    <property type="match status" value="1"/>
</dbReference>
<evidence type="ECO:0000259" key="9">
    <source>
        <dbReference type="Pfam" id="PF09302"/>
    </source>
</evidence>
<sequence length="538" mass="58639">MSTTKSWRPLPLPSSSDLPVLLVSIDIDTAAYTVHVTDMSNIWTESLDRKAICIRGWGENTSIDPSDTPDNMAKFLTSLKNALDSSQPGHDQTRLHLIRASNPDAGDDGLTLKITCELPGLQPLSWPMHLKKSPPSAIAIDLVFPLVQAHLTRHREVNSLIRMLDQKDVILNKLLDKLDAMGTGLEHVFNPLSGKKKVSRAVAADKVPGLAPFNRRRWRSDVAGGADGPSNAESLVKEVFGGEGLCFEHITIEEPTQLDQWWLDFNGASSTQSRSQEKPSASKEMTPPPPDGSLNVDDDDDFQVQSTPPGLISGRISTLTKNQPLPDDASTEEEPGSPEPVRNTRIVPSQDRQPQTKKSTSRLGMLGRKKQSSPTRDTSQKVDDSETASEAGDDGTTASLPDEEVQLQSSPSPLLKPRPKRSELGLGRIGGPKTKQPVMEPAETCQPDAPEPIAQPTTRLGPRKLGMIGKKKGGDTGPVAPAVEENRGRSRGSVVKEEPSRATARETSQERADRKREELKRELERKAAAGPAKKKRKF</sequence>
<comment type="caution">
    <text evidence="11">The sequence shown here is derived from an EMBL/GenBank/DDBJ whole genome shotgun (WGS) entry which is preliminary data.</text>
</comment>
<reference evidence="11" key="1">
    <citation type="journal article" date="2021" name="Nat. Commun.">
        <title>Genetic determinants of endophytism in the Arabidopsis root mycobiome.</title>
        <authorList>
            <person name="Mesny F."/>
            <person name="Miyauchi S."/>
            <person name="Thiergart T."/>
            <person name="Pickel B."/>
            <person name="Atanasova L."/>
            <person name="Karlsson M."/>
            <person name="Huettel B."/>
            <person name="Barry K.W."/>
            <person name="Haridas S."/>
            <person name="Chen C."/>
            <person name="Bauer D."/>
            <person name="Andreopoulos W."/>
            <person name="Pangilinan J."/>
            <person name="LaButti K."/>
            <person name="Riley R."/>
            <person name="Lipzen A."/>
            <person name="Clum A."/>
            <person name="Drula E."/>
            <person name="Henrissat B."/>
            <person name="Kohler A."/>
            <person name="Grigoriev I.V."/>
            <person name="Martin F.M."/>
            <person name="Hacquard S."/>
        </authorList>
    </citation>
    <scope>NUCLEOTIDE SEQUENCE</scope>
    <source>
        <strain evidence="11">MPI-CAGE-AT-0021</strain>
    </source>
</reference>
<dbReference type="Proteomes" id="UP000717696">
    <property type="component" value="Unassembled WGS sequence"/>
</dbReference>
<protein>
    <recommendedName>
        <fullName evidence="7">Non-homologous end-joining factor 1</fullName>
    </recommendedName>
</protein>
<dbReference type="PANTHER" id="PTHR32235:SF1">
    <property type="entry name" value="NON-HOMOLOGOUS END-JOINING FACTOR 1"/>
    <property type="match status" value="1"/>
</dbReference>
<evidence type="ECO:0000256" key="3">
    <source>
        <dbReference type="ARBA" id="ARBA00023125"/>
    </source>
</evidence>
<dbReference type="GO" id="GO:0006303">
    <property type="term" value="P:double-strand break repair via nonhomologous end joining"/>
    <property type="evidence" value="ECO:0007669"/>
    <property type="project" value="TreeGrafter"/>
</dbReference>
<proteinExistence type="inferred from homology"/>
<dbReference type="InterPro" id="IPR038051">
    <property type="entry name" value="XRCC4-like_N_sf"/>
</dbReference>
<comment type="subcellular location">
    <subcellularLocation>
        <location evidence="1">Nucleus</location>
    </subcellularLocation>
</comment>
<dbReference type="Pfam" id="PF09302">
    <property type="entry name" value="XLF"/>
    <property type="match status" value="1"/>
</dbReference>
<evidence type="ECO:0000313" key="12">
    <source>
        <dbReference type="Proteomes" id="UP000717696"/>
    </source>
</evidence>
<feature type="domain" description="XLF-like N-terminal" evidence="9">
    <location>
        <begin position="6"/>
        <end position="132"/>
    </location>
</feature>
<dbReference type="EMBL" id="JAGMUU010000004">
    <property type="protein sequence ID" value="KAH7155659.1"/>
    <property type="molecule type" value="Genomic_DNA"/>
</dbReference>
<feature type="compositionally biased region" description="Basic and acidic residues" evidence="8">
    <location>
        <begin position="484"/>
        <end position="527"/>
    </location>
</feature>
<dbReference type="Gene3D" id="2.170.210.10">
    <property type="entry name" value="DNA double-strand break repair and VJ recombination XRCC4, N-terminal"/>
    <property type="match status" value="1"/>
</dbReference>
<dbReference type="CDD" id="cd22285">
    <property type="entry name" value="HD_XLF_N"/>
    <property type="match status" value="1"/>
</dbReference>
<evidence type="ECO:0000256" key="5">
    <source>
        <dbReference type="ARBA" id="ARBA00023242"/>
    </source>
</evidence>
<dbReference type="InterPro" id="IPR052287">
    <property type="entry name" value="NHEJ_factor"/>
</dbReference>
<evidence type="ECO:0000256" key="6">
    <source>
        <dbReference type="ARBA" id="ARBA00025747"/>
    </source>
</evidence>
<name>A0A9P9JD45_9HYPO</name>
<accession>A0A9P9JD45</accession>
<evidence type="ECO:0000256" key="2">
    <source>
        <dbReference type="ARBA" id="ARBA00022763"/>
    </source>
</evidence>
<feature type="domain" description="XLF-like coiled-coil region" evidence="10">
    <location>
        <begin position="134"/>
        <end position="186"/>
    </location>
</feature>
<evidence type="ECO:0000313" key="11">
    <source>
        <dbReference type="EMBL" id="KAH7155659.1"/>
    </source>
</evidence>